<dbReference type="Gene3D" id="1.10.8.60">
    <property type="match status" value="1"/>
</dbReference>
<dbReference type="GO" id="GO:0006355">
    <property type="term" value="P:regulation of DNA-templated transcription"/>
    <property type="evidence" value="ECO:0007669"/>
    <property type="project" value="InterPro"/>
</dbReference>
<dbReference type="AlphaFoldDB" id="A0A1G7XLN3"/>
<protein>
    <submittedName>
        <fullName evidence="7">Regulatory protein, Fis family</fullName>
    </submittedName>
</protein>
<name>A0A1G7XLN3_PSEOR</name>
<accession>A0A1G7XLN3</accession>
<keyword evidence="1" id="KW-0547">Nucleotide-binding</keyword>
<evidence type="ECO:0000313" key="7">
    <source>
        <dbReference type="EMBL" id="SDG85159.1"/>
    </source>
</evidence>
<organism evidence="7 8">
    <name type="scientific">Pseudonocardia oroxyli</name>
    <dbReference type="NCBI Taxonomy" id="366584"/>
    <lineage>
        <taxon>Bacteria</taxon>
        <taxon>Bacillati</taxon>
        <taxon>Actinomycetota</taxon>
        <taxon>Actinomycetes</taxon>
        <taxon>Pseudonocardiales</taxon>
        <taxon>Pseudonocardiaceae</taxon>
        <taxon>Pseudonocardia</taxon>
    </lineage>
</organism>
<dbReference type="EMBL" id="FNBE01000016">
    <property type="protein sequence ID" value="SDG85159.1"/>
    <property type="molecule type" value="Genomic_DNA"/>
</dbReference>
<dbReference type="OrthoDB" id="5496274at2"/>
<dbReference type="GO" id="GO:0043565">
    <property type="term" value="F:sequence-specific DNA binding"/>
    <property type="evidence" value="ECO:0007669"/>
    <property type="project" value="InterPro"/>
</dbReference>
<gene>
    <name evidence="7" type="ORF">SAMN05216377_11622</name>
</gene>
<evidence type="ECO:0000256" key="3">
    <source>
        <dbReference type="ARBA" id="ARBA00023015"/>
    </source>
</evidence>
<feature type="region of interest" description="Disordered" evidence="5">
    <location>
        <begin position="302"/>
        <end position="335"/>
    </location>
</feature>
<dbReference type="Proteomes" id="UP000198967">
    <property type="component" value="Unassembled WGS sequence"/>
</dbReference>
<dbReference type="PANTHER" id="PTHR32071">
    <property type="entry name" value="TRANSCRIPTIONAL REGULATORY PROTEIN"/>
    <property type="match status" value="1"/>
</dbReference>
<keyword evidence="2" id="KW-0067">ATP-binding</keyword>
<dbReference type="GO" id="GO:0005524">
    <property type="term" value="F:ATP binding"/>
    <property type="evidence" value="ECO:0007669"/>
    <property type="project" value="UniProtKB-KW"/>
</dbReference>
<dbReference type="InterPro" id="IPR058031">
    <property type="entry name" value="AAA_lid_NorR"/>
</dbReference>
<dbReference type="InterPro" id="IPR002197">
    <property type="entry name" value="HTH_Fis"/>
</dbReference>
<dbReference type="Pfam" id="PF02954">
    <property type="entry name" value="HTH_8"/>
    <property type="match status" value="1"/>
</dbReference>
<dbReference type="SUPFAM" id="SSF46689">
    <property type="entry name" value="Homeodomain-like"/>
    <property type="match status" value="1"/>
</dbReference>
<dbReference type="InterPro" id="IPR002078">
    <property type="entry name" value="Sigma_54_int"/>
</dbReference>
<dbReference type="InterPro" id="IPR027417">
    <property type="entry name" value="P-loop_NTPase"/>
</dbReference>
<evidence type="ECO:0000256" key="2">
    <source>
        <dbReference type="ARBA" id="ARBA00022840"/>
    </source>
</evidence>
<evidence type="ECO:0000259" key="6">
    <source>
        <dbReference type="PROSITE" id="PS50045"/>
    </source>
</evidence>
<evidence type="ECO:0000313" key="8">
    <source>
        <dbReference type="Proteomes" id="UP000198967"/>
    </source>
</evidence>
<sequence>MIGPGTATVGAVSAGKVTMTVSTWERFQSGDEPTDLRPEVLTSWRRSRLHGVDPEHVDVPFTDADPDTRLARIAVPILSRMAELLTGDGSCLALSDERGAVLWRWVSEPALRTTLDDLSVVEGFCFDEEFIGTNGLGTALETGRIALVRGSEHFVQRFHHVTCVAAPIRHPITRRTVGAVNVTCRAEHTNPLLTVVVETLVEEIHAALWQSASRRERLLLDAFLHARRRGTGPVAIVGEDVLITDAAGAALGLDHRDLWAEVRDLPDRGEVSLGTLRADVEVLRDGSTPTGALLTVVDPAAGRPRAVPSGAPSGSRSGARSSVRSTAPSTPAPDPWRVAAQRVAQLADAEPVAVTGEPGVGKLTLLRDRWPGATVLDAATLPADGLGEWVRALRAAPPGPLVLCHVELLDFPAARAVAAELDRAPRPHLALTVTGEPAEGAALLLDRLGAATVAVPPLRRRPDAVAALAQELLDADGLTLAVEALAGLRRHAWPGNLRELFRVVRDAGRRARGGVVQVADLPTDVAAAAARRAPTPLERAEAAVIACALADHRGNKSAVAKELGISRTALYAKLRAYRLG</sequence>
<evidence type="ECO:0000256" key="4">
    <source>
        <dbReference type="ARBA" id="ARBA00023163"/>
    </source>
</evidence>
<reference evidence="7 8" key="1">
    <citation type="submission" date="2016-10" db="EMBL/GenBank/DDBJ databases">
        <authorList>
            <person name="de Groot N.N."/>
        </authorList>
    </citation>
    <scope>NUCLEOTIDE SEQUENCE [LARGE SCALE GENOMIC DNA]</scope>
    <source>
        <strain evidence="7 8">CGMCC 4.3143</strain>
    </source>
</reference>
<keyword evidence="4" id="KW-0804">Transcription</keyword>
<dbReference type="InterPro" id="IPR029016">
    <property type="entry name" value="GAF-like_dom_sf"/>
</dbReference>
<dbReference type="PROSITE" id="PS50045">
    <property type="entry name" value="SIGMA54_INTERACT_4"/>
    <property type="match status" value="1"/>
</dbReference>
<dbReference type="Gene3D" id="3.30.450.40">
    <property type="match status" value="1"/>
</dbReference>
<dbReference type="InterPro" id="IPR009057">
    <property type="entry name" value="Homeodomain-like_sf"/>
</dbReference>
<keyword evidence="3" id="KW-0805">Transcription regulation</keyword>
<evidence type="ECO:0000256" key="5">
    <source>
        <dbReference type="SAM" id="MobiDB-lite"/>
    </source>
</evidence>
<proteinExistence type="predicted"/>
<feature type="compositionally biased region" description="Low complexity" evidence="5">
    <location>
        <begin position="306"/>
        <end position="325"/>
    </location>
</feature>
<dbReference type="Pfam" id="PF25601">
    <property type="entry name" value="AAA_lid_14"/>
    <property type="match status" value="1"/>
</dbReference>
<dbReference type="PRINTS" id="PR01590">
    <property type="entry name" value="HTHFIS"/>
</dbReference>
<keyword evidence="8" id="KW-1185">Reference proteome</keyword>
<evidence type="ECO:0000256" key="1">
    <source>
        <dbReference type="ARBA" id="ARBA00022741"/>
    </source>
</evidence>
<dbReference type="STRING" id="366584.SAMN05216377_11622"/>
<feature type="domain" description="Sigma-54 factor interaction" evidence="6">
    <location>
        <begin position="444"/>
        <end position="509"/>
    </location>
</feature>
<dbReference type="Gene3D" id="1.10.10.60">
    <property type="entry name" value="Homeodomain-like"/>
    <property type="match status" value="1"/>
</dbReference>
<dbReference type="SUPFAM" id="SSF52540">
    <property type="entry name" value="P-loop containing nucleoside triphosphate hydrolases"/>
    <property type="match status" value="1"/>
</dbReference>